<organism evidence="1 2">
    <name type="scientific">Ramlibacter algicola</name>
    <dbReference type="NCBI Taxonomy" id="2795217"/>
    <lineage>
        <taxon>Bacteria</taxon>
        <taxon>Pseudomonadati</taxon>
        <taxon>Pseudomonadota</taxon>
        <taxon>Betaproteobacteria</taxon>
        <taxon>Burkholderiales</taxon>
        <taxon>Comamonadaceae</taxon>
        <taxon>Ramlibacter</taxon>
    </lineage>
</organism>
<dbReference type="EMBL" id="JAEDAO010000001">
    <property type="protein sequence ID" value="MBK0394876.1"/>
    <property type="molecule type" value="Genomic_DNA"/>
</dbReference>
<dbReference type="InterPro" id="IPR018680">
    <property type="entry name" value="DUF2164"/>
</dbReference>
<keyword evidence="2" id="KW-1185">Reference proteome</keyword>
<reference evidence="1" key="1">
    <citation type="submission" date="2020-12" db="EMBL/GenBank/DDBJ databases">
        <title>Ramlibacter sp. nov., isolated from a freshwater alga, Cryptomonas.</title>
        <authorList>
            <person name="Kim H.M."/>
            <person name="Jeon C.O."/>
        </authorList>
    </citation>
    <scope>NUCLEOTIDE SEQUENCE</scope>
    <source>
        <strain evidence="1">CrO1</strain>
    </source>
</reference>
<proteinExistence type="predicted"/>
<name>A0A934Q4C4_9BURK</name>
<evidence type="ECO:0000313" key="1">
    <source>
        <dbReference type="EMBL" id="MBK0394876.1"/>
    </source>
</evidence>
<dbReference type="Proteomes" id="UP000617041">
    <property type="component" value="Unassembled WGS sequence"/>
</dbReference>
<protein>
    <submittedName>
        <fullName evidence="1">DUF2164 domain-containing protein</fullName>
    </submittedName>
</protein>
<comment type="caution">
    <text evidence="1">The sequence shown here is derived from an EMBL/GenBank/DDBJ whole genome shotgun (WGS) entry which is preliminary data.</text>
</comment>
<dbReference type="AlphaFoldDB" id="A0A934Q4C4"/>
<sequence>MAIELTKEARAQAVASIERYFRENMDEPIGNVAAGGLLGFFLEEIGPAIYNKAVFDVQERLQARVSELDLEVHEDEFQYWRKDERSSKGKK</sequence>
<gene>
    <name evidence="1" type="ORF">I8E28_19890</name>
</gene>
<dbReference type="Pfam" id="PF09932">
    <property type="entry name" value="DUF2164"/>
    <property type="match status" value="1"/>
</dbReference>
<accession>A0A934Q4C4</accession>
<evidence type="ECO:0000313" key="2">
    <source>
        <dbReference type="Proteomes" id="UP000617041"/>
    </source>
</evidence>
<dbReference type="RefSeq" id="WP_200789958.1">
    <property type="nucleotide sequence ID" value="NZ_JAEDAO010000001.1"/>
</dbReference>